<keyword evidence="2" id="KW-1133">Transmembrane helix</keyword>
<protein>
    <submittedName>
        <fullName evidence="3">Uncharacterized protein</fullName>
    </submittedName>
</protein>
<name>A0A895YJG4_9ACTN</name>
<dbReference type="AlphaFoldDB" id="A0A895YJG4"/>
<reference evidence="3" key="1">
    <citation type="submission" date="2021-02" db="EMBL/GenBank/DDBJ databases">
        <title>Natrosporangium hydrolyticum gen. nov., sp. nov, a haloalkaliphilic actinobacterium from a soda solonchak soil.</title>
        <authorList>
            <person name="Sorokin D.Y."/>
            <person name="Khijniak T.V."/>
            <person name="Zakharycheva A.P."/>
            <person name="Boueva O.V."/>
            <person name="Ariskina E.V."/>
            <person name="Hahnke R.L."/>
            <person name="Bunk B."/>
            <person name="Sproer C."/>
            <person name="Schumann P."/>
            <person name="Evtushenko L.I."/>
            <person name="Kublanov I.V."/>
        </authorList>
    </citation>
    <scope>NUCLEOTIDE SEQUENCE</scope>
    <source>
        <strain evidence="3">DSM 106523</strain>
    </source>
</reference>
<evidence type="ECO:0000256" key="1">
    <source>
        <dbReference type="SAM" id="MobiDB-lite"/>
    </source>
</evidence>
<dbReference type="Proteomes" id="UP000662857">
    <property type="component" value="Chromosome"/>
</dbReference>
<evidence type="ECO:0000256" key="2">
    <source>
        <dbReference type="SAM" id="Phobius"/>
    </source>
</evidence>
<feature type="transmembrane region" description="Helical" evidence="2">
    <location>
        <begin position="20"/>
        <end position="40"/>
    </location>
</feature>
<keyword evidence="2" id="KW-0812">Transmembrane</keyword>
<feature type="region of interest" description="Disordered" evidence="1">
    <location>
        <begin position="78"/>
        <end position="99"/>
    </location>
</feature>
<keyword evidence="2" id="KW-0472">Membrane</keyword>
<sequence length="99" mass="10681">MADIRRRQDAGEIASDLDPALFLLAIMVAIMGAIAAPITLPQVARRMGIDPSAPKFEARYAEEVKRLIRAQWAETLVDGAPEGPDGAYLSHPPTRRASG</sequence>
<gene>
    <name evidence="3" type="ORF">JQS43_25405</name>
</gene>
<organism evidence="3 4">
    <name type="scientific">Natronosporangium hydrolyticum</name>
    <dbReference type="NCBI Taxonomy" id="2811111"/>
    <lineage>
        <taxon>Bacteria</taxon>
        <taxon>Bacillati</taxon>
        <taxon>Actinomycetota</taxon>
        <taxon>Actinomycetes</taxon>
        <taxon>Micromonosporales</taxon>
        <taxon>Micromonosporaceae</taxon>
        <taxon>Natronosporangium</taxon>
    </lineage>
</organism>
<evidence type="ECO:0000313" key="3">
    <source>
        <dbReference type="EMBL" id="QSB14746.1"/>
    </source>
</evidence>
<dbReference type="RefSeq" id="WP_239676902.1">
    <property type="nucleotide sequence ID" value="NZ_CP070499.1"/>
</dbReference>
<keyword evidence="4" id="KW-1185">Reference proteome</keyword>
<evidence type="ECO:0000313" key="4">
    <source>
        <dbReference type="Proteomes" id="UP000662857"/>
    </source>
</evidence>
<proteinExistence type="predicted"/>
<dbReference type="EMBL" id="CP070499">
    <property type="protein sequence ID" value="QSB14746.1"/>
    <property type="molecule type" value="Genomic_DNA"/>
</dbReference>
<dbReference type="KEGG" id="nhy:JQS43_25405"/>
<accession>A0A895YJG4</accession>